<keyword evidence="8" id="KW-1185">Reference proteome</keyword>
<keyword evidence="3 6" id="KW-1133">Transmembrane helix</keyword>
<keyword evidence="1 6" id="KW-0812">Transmembrane</keyword>
<dbReference type="Pfam" id="PF09446">
    <property type="entry name" value="VMA21"/>
    <property type="match status" value="1"/>
</dbReference>
<keyword evidence="4 6" id="KW-0472">Membrane</keyword>
<gene>
    <name evidence="7" type="ORF">MBRA1_002778</name>
</gene>
<evidence type="ECO:0000313" key="8">
    <source>
        <dbReference type="Proteomes" id="UP001216638"/>
    </source>
</evidence>
<dbReference type="GO" id="GO:0031410">
    <property type="term" value="C:cytoplasmic vesicle"/>
    <property type="evidence" value="ECO:0007669"/>
    <property type="project" value="UniProtKB-KW"/>
</dbReference>
<name>A0AAF0IPG4_9BASI</name>
<proteinExistence type="predicted"/>
<evidence type="ECO:0008006" key="9">
    <source>
        <dbReference type="Google" id="ProtNLM"/>
    </source>
</evidence>
<dbReference type="Proteomes" id="UP001216638">
    <property type="component" value="Chromosome 3"/>
</dbReference>
<organism evidence="7 8">
    <name type="scientific">Malassezia brasiliensis</name>
    <dbReference type="NCBI Taxonomy" id="1821822"/>
    <lineage>
        <taxon>Eukaryota</taxon>
        <taxon>Fungi</taxon>
        <taxon>Dikarya</taxon>
        <taxon>Basidiomycota</taxon>
        <taxon>Ustilaginomycotina</taxon>
        <taxon>Malasseziomycetes</taxon>
        <taxon>Malasseziales</taxon>
        <taxon>Malasseziaceae</taxon>
        <taxon>Malassezia</taxon>
    </lineage>
</organism>
<dbReference type="InterPro" id="IPR019013">
    <property type="entry name" value="Vma21"/>
</dbReference>
<feature type="transmembrane region" description="Helical" evidence="6">
    <location>
        <begin position="55"/>
        <end position="77"/>
    </location>
</feature>
<evidence type="ECO:0000256" key="6">
    <source>
        <dbReference type="SAM" id="Phobius"/>
    </source>
</evidence>
<evidence type="ECO:0000256" key="1">
    <source>
        <dbReference type="ARBA" id="ARBA00022692"/>
    </source>
</evidence>
<dbReference type="AlphaFoldDB" id="A0AAF0IPG4"/>
<evidence type="ECO:0000256" key="5">
    <source>
        <dbReference type="ARBA" id="ARBA00023329"/>
    </source>
</evidence>
<reference evidence="7" key="1">
    <citation type="submission" date="2023-03" db="EMBL/GenBank/DDBJ databases">
        <title>Mating type loci evolution in Malassezia.</title>
        <authorList>
            <person name="Coelho M.A."/>
        </authorList>
    </citation>
    <scope>NUCLEOTIDE SEQUENCE</scope>
    <source>
        <strain evidence="7">CBS 14135</strain>
    </source>
</reference>
<keyword evidence="5" id="KW-0968">Cytoplasmic vesicle</keyword>
<evidence type="ECO:0000256" key="2">
    <source>
        <dbReference type="ARBA" id="ARBA00022824"/>
    </source>
</evidence>
<feature type="transmembrane region" description="Helical" evidence="6">
    <location>
        <begin position="22"/>
        <end position="43"/>
    </location>
</feature>
<evidence type="ECO:0000256" key="4">
    <source>
        <dbReference type="ARBA" id="ARBA00023136"/>
    </source>
</evidence>
<dbReference type="EMBL" id="CP119953">
    <property type="protein sequence ID" value="WFC96122.1"/>
    <property type="molecule type" value="Genomic_DNA"/>
</dbReference>
<accession>A0AAF0IPG4</accession>
<protein>
    <recommendedName>
        <fullName evidence="9">Vacuolar ATPase assembly integral membrane protein VMA21</fullName>
    </recommendedName>
</protein>
<dbReference type="GO" id="GO:0070072">
    <property type="term" value="P:vacuolar proton-transporting V-type ATPase complex assembly"/>
    <property type="evidence" value="ECO:0007669"/>
    <property type="project" value="InterPro"/>
</dbReference>
<evidence type="ECO:0000256" key="3">
    <source>
        <dbReference type="ARBA" id="ARBA00022989"/>
    </source>
</evidence>
<evidence type="ECO:0000313" key="7">
    <source>
        <dbReference type="EMBL" id="WFC96122.1"/>
    </source>
</evidence>
<keyword evidence="2" id="KW-0256">Endoplasmic reticulum</keyword>
<sequence>MASVEVTPSRVAPRGPDPSRGVYFKLAFFSIALFVAPITAYYYAKDRFLGGDAVFAGGLAAVVANVVLFGYIVVACLEDDGTKAKAKAAEKKSE</sequence>